<proteinExistence type="predicted"/>
<protein>
    <submittedName>
        <fullName evidence="2">Prepilin-type N-terminal cleavage/methylation domain-containing protein</fullName>
    </submittedName>
</protein>
<evidence type="ECO:0000313" key="3">
    <source>
        <dbReference type="Proteomes" id="UP000192731"/>
    </source>
</evidence>
<gene>
    <name evidence="2" type="ORF">SAMN00017405_0263</name>
</gene>
<keyword evidence="1" id="KW-1133">Transmembrane helix</keyword>
<evidence type="ECO:0000313" key="2">
    <source>
        <dbReference type="EMBL" id="SMB94735.1"/>
    </source>
</evidence>
<dbReference type="Proteomes" id="UP000192731">
    <property type="component" value="Unassembled WGS sequence"/>
</dbReference>
<dbReference type="InterPro" id="IPR012902">
    <property type="entry name" value="N_methyl_site"/>
</dbReference>
<evidence type="ECO:0000256" key="1">
    <source>
        <dbReference type="SAM" id="Phobius"/>
    </source>
</evidence>
<reference evidence="2 3" key="1">
    <citation type="submission" date="2017-04" db="EMBL/GenBank/DDBJ databases">
        <authorList>
            <person name="Afonso C.L."/>
            <person name="Miller P.J."/>
            <person name="Scott M.A."/>
            <person name="Spackman E."/>
            <person name="Goraichik I."/>
            <person name="Dimitrov K.M."/>
            <person name="Suarez D.L."/>
            <person name="Swayne D.E."/>
        </authorList>
    </citation>
    <scope>NUCLEOTIDE SEQUENCE [LARGE SCALE GENOMIC DNA]</scope>
    <source>
        <strain evidence="2 3">DSM 11270</strain>
    </source>
</reference>
<keyword evidence="3" id="KW-1185">Reference proteome</keyword>
<name>A0A1W1VMW9_DESTI</name>
<feature type="transmembrane region" description="Helical" evidence="1">
    <location>
        <begin position="6"/>
        <end position="30"/>
    </location>
</feature>
<dbReference type="EMBL" id="FWWT01000022">
    <property type="protein sequence ID" value="SMB94735.1"/>
    <property type="molecule type" value="Genomic_DNA"/>
</dbReference>
<keyword evidence="1" id="KW-0812">Transmembrane</keyword>
<dbReference type="PROSITE" id="PS00409">
    <property type="entry name" value="PROKAR_NTER_METHYL"/>
    <property type="match status" value="1"/>
</dbReference>
<sequence length="175" mass="20106">MNNKGFTLLEIMVVILLITFLTTALGGLLVTGVQTFTNFKNQIELQQNLRFALYNLTTEIRKARQILEINEKMIKIKTRNNETFTYELDKDPQATEHLYQISGNNLYRFSPNSKAPIANFIDKIIFKPKEGYQNLEDITYIDITILGFMPSGKKIELNSGVQLKWKSFGSFVKEG</sequence>
<dbReference type="NCBIfam" id="TIGR02532">
    <property type="entry name" value="IV_pilin_GFxxxE"/>
    <property type="match status" value="1"/>
</dbReference>
<dbReference type="Pfam" id="PF07963">
    <property type="entry name" value="N_methyl"/>
    <property type="match status" value="1"/>
</dbReference>
<keyword evidence="1" id="KW-0472">Membrane</keyword>
<accession>A0A1W1VMW9</accession>
<organism evidence="2 3">
    <name type="scientific">Desulfonispora thiosulfatigenes DSM 11270</name>
    <dbReference type="NCBI Taxonomy" id="656914"/>
    <lineage>
        <taxon>Bacteria</taxon>
        <taxon>Bacillati</taxon>
        <taxon>Bacillota</taxon>
        <taxon>Clostridia</taxon>
        <taxon>Eubacteriales</taxon>
        <taxon>Peptococcaceae</taxon>
        <taxon>Desulfonispora</taxon>
    </lineage>
</organism>
<dbReference type="AlphaFoldDB" id="A0A1W1VMW9"/>
<dbReference type="RefSeq" id="WP_084054076.1">
    <property type="nucleotide sequence ID" value="NZ_FWWT01000022.1"/>
</dbReference>
<dbReference type="STRING" id="656914.SAMN00017405_0263"/>